<feature type="transmembrane region" description="Helical" evidence="5">
    <location>
        <begin position="409"/>
        <end position="429"/>
    </location>
</feature>
<feature type="transmembrane region" description="Helical" evidence="5">
    <location>
        <begin position="99"/>
        <end position="119"/>
    </location>
</feature>
<dbReference type="PANTHER" id="PTHR48021:SF1">
    <property type="entry name" value="GH07001P-RELATED"/>
    <property type="match status" value="1"/>
</dbReference>
<dbReference type="InterPro" id="IPR020846">
    <property type="entry name" value="MFS_dom"/>
</dbReference>
<sequence>MGETVVDSQYPHARSSSWRSHVTMVVTVVSSGLVTAGAWSVHGFSALSLPQLTTPNSTLYLHPNQASWFATVTLLMGVPGSMVGGVLCEWMGPRRLQLVISPLLCFTYLALHLVSWPSVLHVISPWPLLMAIRATQGLLAAFLNAPSIVLPCEVSEATWRGSLASLLEVWVTLGFLLCYLLSGLISWKTAALLIPAITFIPGILGLLLVPESPSWLYRRQRKVEAFNSLLKIRNSRAAVEQEMVEMEMLDQQDTKKLSCHQLLKLITQKAYALPMVISVQVASLPVFCGFGVVAIYLPEVFAMTGVSRDQYWSSVISGSFRLLFNFIGSALLSRMRRKVMLVSGSCTALVGVASLGAFFFFKEQRYDMFDVSWLPLAAVVMYVAGISGGVLPAAWLVAAEVLPSNIRSFGMGFTNTVYTTLYFLVSKTYDDAKATLGPHGVFWAYSCGCLFYILFIVKFVPETRGMTVMEVDSKWKEYLDVNSPLNQVVE</sequence>
<keyword evidence="4 5" id="KW-0472">Membrane</keyword>
<feature type="transmembrane region" description="Helical" evidence="5">
    <location>
        <begin position="22"/>
        <end position="46"/>
    </location>
</feature>
<feature type="transmembrane region" description="Helical" evidence="5">
    <location>
        <begin position="373"/>
        <end position="397"/>
    </location>
</feature>
<feature type="transmembrane region" description="Helical" evidence="5">
    <location>
        <begin position="441"/>
        <end position="460"/>
    </location>
</feature>
<dbReference type="SUPFAM" id="SSF103473">
    <property type="entry name" value="MFS general substrate transporter"/>
    <property type="match status" value="1"/>
</dbReference>
<evidence type="ECO:0000256" key="2">
    <source>
        <dbReference type="ARBA" id="ARBA00022692"/>
    </source>
</evidence>
<dbReference type="InterPro" id="IPR005828">
    <property type="entry name" value="MFS_sugar_transport-like"/>
</dbReference>
<keyword evidence="8" id="KW-1185">Reference proteome</keyword>
<protein>
    <recommendedName>
        <fullName evidence="6">Major facilitator superfamily (MFS) profile domain-containing protein</fullName>
    </recommendedName>
</protein>
<feature type="domain" description="Major facilitator superfamily (MFS) profile" evidence="6">
    <location>
        <begin position="24"/>
        <end position="464"/>
    </location>
</feature>
<feature type="transmembrane region" description="Helical" evidence="5">
    <location>
        <begin position="66"/>
        <end position="87"/>
    </location>
</feature>
<accession>A0AAE1L1G7</accession>
<feature type="transmembrane region" description="Helical" evidence="5">
    <location>
        <begin position="191"/>
        <end position="209"/>
    </location>
</feature>
<dbReference type="EMBL" id="JAWQEG010000242">
    <property type="protein sequence ID" value="KAK3892884.1"/>
    <property type="molecule type" value="Genomic_DNA"/>
</dbReference>
<feature type="transmembrane region" description="Helical" evidence="5">
    <location>
        <begin position="310"/>
        <end position="332"/>
    </location>
</feature>
<evidence type="ECO:0000256" key="1">
    <source>
        <dbReference type="ARBA" id="ARBA00004141"/>
    </source>
</evidence>
<comment type="caution">
    <text evidence="7">The sequence shown here is derived from an EMBL/GenBank/DDBJ whole genome shotgun (WGS) entry which is preliminary data.</text>
</comment>
<gene>
    <name evidence="7" type="ORF">Pcinc_003285</name>
</gene>
<evidence type="ECO:0000313" key="8">
    <source>
        <dbReference type="Proteomes" id="UP001286313"/>
    </source>
</evidence>
<comment type="subcellular location">
    <subcellularLocation>
        <location evidence="1">Membrane</location>
        <topology evidence="1">Multi-pass membrane protein</topology>
    </subcellularLocation>
</comment>
<dbReference type="GO" id="GO:0016020">
    <property type="term" value="C:membrane"/>
    <property type="evidence" value="ECO:0007669"/>
    <property type="project" value="UniProtKB-SubCell"/>
</dbReference>
<dbReference type="Gene3D" id="1.20.1250.20">
    <property type="entry name" value="MFS general substrate transporter like domains"/>
    <property type="match status" value="1"/>
</dbReference>
<name>A0AAE1L1G7_PETCI</name>
<dbReference type="PANTHER" id="PTHR48021">
    <property type="match status" value="1"/>
</dbReference>
<dbReference type="Proteomes" id="UP001286313">
    <property type="component" value="Unassembled WGS sequence"/>
</dbReference>
<feature type="transmembrane region" description="Helical" evidence="5">
    <location>
        <begin position="271"/>
        <end position="298"/>
    </location>
</feature>
<evidence type="ECO:0000256" key="3">
    <source>
        <dbReference type="ARBA" id="ARBA00022989"/>
    </source>
</evidence>
<evidence type="ECO:0000259" key="6">
    <source>
        <dbReference type="PROSITE" id="PS50850"/>
    </source>
</evidence>
<feature type="transmembrane region" description="Helical" evidence="5">
    <location>
        <begin position="163"/>
        <end position="185"/>
    </location>
</feature>
<dbReference type="AlphaFoldDB" id="A0AAE1L1G7"/>
<feature type="transmembrane region" description="Helical" evidence="5">
    <location>
        <begin position="131"/>
        <end position="151"/>
    </location>
</feature>
<reference evidence="7" key="1">
    <citation type="submission" date="2023-10" db="EMBL/GenBank/DDBJ databases">
        <title>Genome assemblies of two species of porcelain crab, Petrolisthes cinctipes and Petrolisthes manimaculis (Anomura: Porcellanidae).</title>
        <authorList>
            <person name="Angst P."/>
        </authorList>
    </citation>
    <scope>NUCLEOTIDE SEQUENCE</scope>
    <source>
        <strain evidence="7">PB745_01</strain>
        <tissue evidence="7">Gill</tissue>
    </source>
</reference>
<feature type="transmembrane region" description="Helical" evidence="5">
    <location>
        <begin position="339"/>
        <end position="361"/>
    </location>
</feature>
<proteinExistence type="predicted"/>
<dbReference type="InterPro" id="IPR050549">
    <property type="entry name" value="MFS_Trehalose_Transporter"/>
</dbReference>
<evidence type="ECO:0000256" key="5">
    <source>
        <dbReference type="SAM" id="Phobius"/>
    </source>
</evidence>
<dbReference type="Pfam" id="PF00083">
    <property type="entry name" value="Sugar_tr"/>
    <property type="match status" value="1"/>
</dbReference>
<dbReference type="PROSITE" id="PS50850">
    <property type="entry name" value="MFS"/>
    <property type="match status" value="1"/>
</dbReference>
<dbReference type="GO" id="GO:0022857">
    <property type="term" value="F:transmembrane transporter activity"/>
    <property type="evidence" value="ECO:0007669"/>
    <property type="project" value="InterPro"/>
</dbReference>
<evidence type="ECO:0000256" key="4">
    <source>
        <dbReference type="ARBA" id="ARBA00023136"/>
    </source>
</evidence>
<keyword evidence="3 5" id="KW-1133">Transmembrane helix</keyword>
<keyword evidence="2 5" id="KW-0812">Transmembrane</keyword>
<evidence type="ECO:0000313" key="7">
    <source>
        <dbReference type="EMBL" id="KAK3892884.1"/>
    </source>
</evidence>
<organism evidence="7 8">
    <name type="scientific">Petrolisthes cinctipes</name>
    <name type="common">Flat porcelain crab</name>
    <dbReference type="NCBI Taxonomy" id="88211"/>
    <lineage>
        <taxon>Eukaryota</taxon>
        <taxon>Metazoa</taxon>
        <taxon>Ecdysozoa</taxon>
        <taxon>Arthropoda</taxon>
        <taxon>Crustacea</taxon>
        <taxon>Multicrustacea</taxon>
        <taxon>Malacostraca</taxon>
        <taxon>Eumalacostraca</taxon>
        <taxon>Eucarida</taxon>
        <taxon>Decapoda</taxon>
        <taxon>Pleocyemata</taxon>
        <taxon>Anomura</taxon>
        <taxon>Galatheoidea</taxon>
        <taxon>Porcellanidae</taxon>
        <taxon>Petrolisthes</taxon>
    </lineage>
</organism>
<dbReference type="InterPro" id="IPR036259">
    <property type="entry name" value="MFS_trans_sf"/>
</dbReference>